<dbReference type="Gene3D" id="1.20.1250.20">
    <property type="entry name" value="MFS general substrate transporter like domains"/>
    <property type="match status" value="1"/>
</dbReference>
<accession>A0A9Q4T4V9</accession>
<evidence type="ECO:0000313" key="8">
    <source>
        <dbReference type="EMBL" id="NCH89309.1"/>
    </source>
</evidence>
<organism evidence="8 9">
    <name type="scientific">Cronobacter dublinensis</name>
    <dbReference type="NCBI Taxonomy" id="413497"/>
    <lineage>
        <taxon>Bacteria</taxon>
        <taxon>Pseudomonadati</taxon>
        <taxon>Pseudomonadota</taxon>
        <taxon>Gammaproteobacteria</taxon>
        <taxon>Enterobacterales</taxon>
        <taxon>Enterobacteriaceae</taxon>
        <taxon>Cronobacter</taxon>
    </lineage>
</organism>
<evidence type="ECO:0000313" key="9">
    <source>
        <dbReference type="Proteomes" id="UP000778262"/>
    </source>
</evidence>
<protein>
    <submittedName>
        <fullName evidence="8">MFS transporter</fullName>
    </submittedName>
</protein>
<dbReference type="SUPFAM" id="SSF103473">
    <property type="entry name" value="MFS general substrate transporter"/>
    <property type="match status" value="1"/>
</dbReference>
<feature type="transmembrane region" description="Helical" evidence="6">
    <location>
        <begin position="227"/>
        <end position="246"/>
    </location>
</feature>
<keyword evidence="3 6" id="KW-0812">Transmembrane</keyword>
<keyword evidence="4 6" id="KW-1133">Transmembrane helix</keyword>
<feature type="transmembrane region" description="Helical" evidence="6">
    <location>
        <begin position="84"/>
        <end position="107"/>
    </location>
</feature>
<feature type="transmembrane region" description="Helical" evidence="6">
    <location>
        <begin position="201"/>
        <end position="221"/>
    </location>
</feature>
<keyword evidence="5 6" id="KW-0472">Membrane</keyword>
<dbReference type="Proteomes" id="UP000778262">
    <property type="component" value="Unassembled WGS sequence"/>
</dbReference>
<dbReference type="InterPro" id="IPR011701">
    <property type="entry name" value="MFS"/>
</dbReference>
<dbReference type="PROSITE" id="PS50850">
    <property type="entry name" value="MFS"/>
    <property type="match status" value="1"/>
</dbReference>
<dbReference type="InterPro" id="IPR036259">
    <property type="entry name" value="MFS_trans_sf"/>
</dbReference>
<dbReference type="InterPro" id="IPR020846">
    <property type="entry name" value="MFS_dom"/>
</dbReference>
<feature type="transmembrane region" description="Helical" evidence="6">
    <location>
        <begin position="138"/>
        <end position="161"/>
    </location>
</feature>
<dbReference type="GO" id="GO:0022857">
    <property type="term" value="F:transmembrane transporter activity"/>
    <property type="evidence" value="ECO:0007669"/>
    <property type="project" value="InterPro"/>
</dbReference>
<dbReference type="PANTHER" id="PTHR42718">
    <property type="entry name" value="MAJOR FACILITATOR SUPERFAMILY MULTIDRUG TRANSPORTER MFSC"/>
    <property type="match status" value="1"/>
</dbReference>
<proteinExistence type="predicted"/>
<evidence type="ECO:0000256" key="1">
    <source>
        <dbReference type="ARBA" id="ARBA00004141"/>
    </source>
</evidence>
<evidence type="ECO:0000256" key="4">
    <source>
        <dbReference type="ARBA" id="ARBA00022989"/>
    </source>
</evidence>
<keyword evidence="2" id="KW-1003">Cell membrane</keyword>
<name>A0A9Q4T4V9_9ENTR</name>
<feature type="transmembrane region" description="Helical" evidence="6">
    <location>
        <begin position="113"/>
        <end position="131"/>
    </location>
</feature>
<dbReference type="Pfam" id="PF07690">
    <property type="entry name" value="MFS_1"/>
    <property type="match status" value="1"/>
</dbReference>
<feature type="transmembrane region" description="Helical" evidence="6">
    <location>
        <begin position="360"/>
        <end position="382"/>
    </location>
</feature>
<gene>
    <name evidence="8" type="ORF">EHJ13_18000</name>
</gene>
<feature type="transmembrane region" description="Helical" evidence="6">
    <location>
        <begin position="304"/>
        <end position="324"/>
    </location>
</feature>
<feature type="transmembrane region" description="Helical" evidence="6">
    <location>
        <begin position="331"/>
        <end position="354"/>
    </location>
</feature>
<feature type="transmembrane region" description="Helical" evidence="6">
    <location>
        <begin position="167"/>
        <end position="189"/>
    </location>
</feature>
<sequence>MSANPFSRTANAAAALSVLSAAMILPLSFTGGVATTPAIGHELGGSALSLAWLTNGFMLTFGSSLLAAGVMADLTGRKRIFTGGLMLFFVSCLAVCLATSTATIGVLRAVQGVAAAMTLAGGSAMLAQLYEGQARTRVFSVLGTMFGAGLAFGPLLAGLIIDHDGWRWLYALLAALAGLCALTGAIFLPPAVKTSGGQADIPGLALFSVCLVCFTVALLAIPPLGMTSWPVLVLLGASLAAAKGVIVRCRRATHPVFDLALLRNARFAGVLLLPLATCCCYVVWLILLPLRFTGAEALSETRSALYMLALTLPVLLLPGVAALLTRWFSAASLAAGGLLVAAIGLVLLGVALQGNSDGRLIMALVVTGCGSALPWGLMDGLAVSGVPAHKAGMAAGLFNTVRVAGESVALVCVMAFLATASEQVLAATLNGYPPQTIASAAAWLGAGHLEQAHTLLPGVPLARLHQRLNQAYQWLCNLLAILTLLCAATVWKTLRRHGPPPGRP</sequence>
<reference evidence="8" key="1">
    <citation type="submission" date="2018-11" db="EMBL/GenBank/DDBJ databases">
        <title>Genomics analysis of Putative Virulence Factors on Adhesion and Cytotoxicity for Cronobacter spp.</title>
        <authorList>
            <person name="Cui J."/>
        </authorList>
    </citation>
    <scope>NUCLEOTIDE SEQUENCE</scope>
    <source>
        <strain evidence="8">SD69</strain>
    </source>
</reference>
<feature type="transmembrane region" description="Helical" evidence="6">
    <location>
        <begin position="471"/>
        <end position="491"/>
    </location>
</feature>
<evidence type="ECO:0000256" key="3">
    <source>
        <dbReference type="ARBA" id="ARBA00022692"/>
    </source>
</evidence>
<dbReference type="PANTHER" id="PTHR42718:SF49">
    <property type="entry name" value="EXPORT PROTEIN"/>
    <property type="match status" value="1"/>
</dbReference>
<dbReference type="GO" id="GO:0016020">
    <property type="term" value="C:membrane"/>
    <property type="evidence" value="ECO:0007669"/>
    <property type="project" value="UniProtKB-SubCell"/>
</dbReference>
<dbReference type="CDD" id="cd17321">
    <property type="entry name" value="MFS_MMR_MDR_like"/>
    <property type="match status" value="1"/>
</dbReference>
<feature type="transmembrane region" description="Helical" evidence="6">
    <location>
        <begin position="50"/>
        <end position="72"/>
    </location>
</feature>
<dbReference type="RefSeq" id="WP_161591368.1">
    <property type="nucleotide sequence ID" value="NZ_RPBY01000007.1"/>
</dbReference>
<evidence type="ECO:0000256" key="2">
    <source>
        <dbReference type="ARBA" id="ARBA00022475"/>
    </source>
</evidence>
<comment type="subcellular location">
    <subcellularLocation>
        <location evidence="1">Membrane</location>
        <topology evidence="1">Multi-pass membrane protein</topology>
    </subcellularLocation>
</comment>
<feature type="transmembrane region" description="Helical" evidence="6">
    <location>
        <begin position="267"/>
        <end position="292"/>
    </location>
</feature>
<evidence type="ECO:0000256" key="6">
    <source>
        <dbReference type="SAM" id="Phobius"/>
    </source>
</evidence>
<evidence type="ECO:0000256" key="5">
    <source>
        <dbReference type="ARBA" id="ARBA00023136"/>
    </source>
</evidence>
<comment type="caution">
    <text evidence="8">The sequence shown here is derived from an EMBL/GenBank/DDBJ whole genome shotgun (WGS) entry which is preliminary data.</text>
</comment>
<evidence type="ECO:0000259" key="7">
    <source>
        <dbReference type="PROSITE" id="PS50850"/>
    </source>
</evidence>
<dbReference type="Gene3D" id="1.20.1720.10">
    <property type="entry name" value="Multidrug resistance protein D"/>
    <property type="match status" value="1"/>
</dbReference>
<dbReference type="EMBL" id="RPBY01000007">
    <property type="protein sequence ID" value="NCH89309.1"/>
    <property type="molecule type" value="Genomic_DNA"/>
</dbReference>
<feature type="domain" description="Major facilitator superfamily (MFS) profile" evidence="7">
    <location>
        <begin position="6"/>
        <end position="495"/>
    </location>
</feature>
<dbReference type="AlphaFoldDB" id="A0A9Q4T4V9"/>